<feature type="transmembrane region" description="Helical" evidence="6">
    <location>
        <begin position="410"/>
        <end position="429"/>
    </location>
</feature>
<evidence type="ECO:0000256" key="6">
    <source>
        <dbReference type="SAM" id="Phobius"/>
    </source>
</evidence>
<feature type="compositionally biased region" description="Polar residues" evidence="5">
    <location>
        <begin position="22"/>
        <end position="40"/>
    </location>
</feature>
<evidence type="ECO:0000259" key="7">
    <source>
        <dbReference type="PROSITE" id="PS50850"/>
    </source>
</evidence>
<comment type="subcellular location">
    <subcellularLocation>
        <location evidence="1">Membrane</location>
        <topology evidence="1">Multi-pass membrane protein</topology>
    </subcellularLocation>
</comment>
<evidence type="ECO:0000256" key="3">
    <source>
        <dbReference type="ARBA" id="ARBA00022989"/>
    </source>
</evidence>
<dbReference type="PROSITE" id="PS00216">
    <property type="entry name" value="SUGAR_TRANSPORT_1"/>
    <property type="match status" value="1"/>
</dbReference>
<dbReference type="Pfam" id="PF07690">
    <property type="entry name" value="MFS_1"/>
    <property type="match status" value="1"/>
</dbReference>
<feature type="transmembrane region" description="Helical" evidence="6">
    <location>
        <begin position="188"/>
        <end position="210"/>
    </location>
</feature>
<evidence type="ECO:0000313" key="8">
    <source>
        <dbReference type="EMBL" id="KAK5527609.1"/>
    </source>
</evidence>
<name>A0AAV9PUS8_9PEZI</name>
<feature type="domain" description="Major facilitator superfamily (MFS) profile" evidence="7">
    <location>
        <begin position="96"/>
        <end position="532"/>
    </location>
</feature>
<dbReference type="GO" id="GO:0042908">
    <property type="term" value="P:xenobiotic transport"/>
    <property type="evidence" value="ECO:0007669"/>
    <property type="project" value="UniProtKB-ARBA"/>
</dbReference>
<dbReference type="PROSITE" id="PS50850">
    <property type="entry name" value="MFS"/>
    <property type="match status" value="1"/>
</dbReference>
<feature type="transmembrane region" description="Helical" evidence="6">
    <location>
        <begin position="470"/>
        <end position="491"/>
    </location>
</feature>
<feature type="transmembrane region" description="Helical" evidence="6">
    <location>
        <begin position="96"/>
        <end position="118"/>
    </location>
</feature>
<dbReference type="Gene3D" id="1.20.1720.10">
    <property type="entry name" value="Multidrug resistance protein D"/>
    <property type="match status" value="1"/>
</dbReference>
<gene>
    <name evidence="8" type="ORF">LTR25_011024</name>
</gene>
<comment type="caution">
    <text evidence="8">The sequence shown here is derived from an EMBL/GenBank/DDBJ whole genome shotgun (WGS) entry which is preliminary data.</text>
</comment>
<feature type="transmembrane region" description="Helical" evidence="6">
    <location>
        <begin position="162"/>
        <end position="182"/>
    </location>
</feature>
<reference evidence="8 9" key="1">
    <citation type="submission" date="2023-06" db="EMBL/GenBank/DDBJ databases">
        <title>Black Yeasts Isolated from many extreme environments.</title>
        <authorList>
            <person name="Coleine C."/>
            <person name="Stajich J.E."/>
            <person name="Selbmann L."/>
        </authorList>
    </citation>
    <scope>NUCLEOTIDE SEQUENCE [LARGE SCALE GENOMIC DNA]</scope>
    <source>
        <strain evidence="8 9">CCFEE 5887</strain>
    </source>
</reference>
<sequence>MPFTDTRDLDHQDPEVPLPITQEDTLSQQSSHSESPQNGRLPQEQFPDQPRSLRKELHFKKDVLPEQDLDKGVVGWEGPGDPENPRNYTTSRKWTILSLVSSMTLISPFASSVFAPAVRFMDADFHNTSTILSAFVVSAYVLGYAIGPLFLSPLSEIYGRRIILTIASLHFVLWQIGCALAPNLSALIVFRLLSGMGGSACLTIGGGTIADLFEKEQRGLAMSIYTAGPLFGPVLGPICGGFIAQGTGWRWVFWTLLIVAGTCTAFIIVFYRETNHAVLIKYKTRRLAQELNRSDLTSCYDDNIPGKRSPKTVLLRGLIRPAKMIFLSPIVGLLAVYVAMIYGCLYLLFTTIPTVFQRTYHWSPDLTGLAYVGLGLGLLCGQLLFGLLSDRIVIRLTQANDGVYQPEMRLTLCLLYAFFVPVSFFWYGWSTQAKVHWIVPIIGLFPFGFGMIGIFTSIQTYIIDSYPRHAASGIASVTITRSFFGAFLPLAGPSMYQALGYGWGNSIVGFITLALIPAPVLLRQYGGFLRERFAVTLE</sequence>
<evidence type="ECO:0000256" key="5">
    <source>
        <dbReference type="SAM" id="MobiDB-lite"/>
    </source>
</evidence>
<feature type="transmembrane region" description="Helical" evidence="6">
    <location>
        <begin position="503"/>
        <end position="522"/>
    </location>
</feature>
<evidence type="ECO:0000256" key="4">
    <source>
        <dbReference type="ARBA" id="ARBA00023136"/>
    </source>
</evidence>
<feature type="transmembrane region" description="Helical" evidence="6">
    <location>
        <begin position="130"/>
        <end position="150"/>
    </location>
</feature>
<feature type="transmembrane region" description="Helical" evidence="6">
    <location>
        <begin position="222"/>
        <end position="245"/>
    </location>
</feature>
<protein>
    <recommendedName>
        <fullName evidence="7">Major facilitator superfamily (MFS) profile domain-containing protein</fullName>
    </recommendedName>
</protein>
<accession>A0AAV9PUS8</accession>
<keyword evidence="4 6" id="KW-0472">Membrane</keyword>
<proteinExistence type="predicted"/>
<dbReference type="InterPro" id="IPR011701">
    <property type="entry name" value="MFS"/>
</dbReference>
<dbReference type="InterPro" id="IPR005829">
    <property type="entry name" value="Sugar_transporter_CS"/>
</dbReference>
<dbReference type="GO" id="GO:0016020">
    <property type="term" value="C:membrane"/>
    <property type="evidence" value="ECO:0007669"/>
    <property type="project" value="UniProtKB-SubCell"/>
</dbReference>
<feature type="transmembrane region" description="Helical" evidence="6">
    <location>
        <begin position="251"/>
        <end position="271"/>
    </location>
</feature>
<dbReference type="Proteomes" id="UP001345827">
    <property type="component" value="Unassembled WGS sequence"/>
</dbReference>
<evidence type="ECO:0000256" key="2">
    <source>
        <dbReference type="ARBA" id="ARBA00022692"/>
    </source>
</evidence>
<feature type="compositionally biased region" description="Basic and acidic residues" evidence="5">
    <location>
        <begin position="1"/>
        <end position="14"/>
    </location>
</feature>
<feature type="transmembrane region" description="Helical" evidence="6">
    <location>
        <begin position="435"/>
        <end position="458"/>
    </location>
</feature>
<dbReference type="AlphaFoldDB" id="A0AAV9PUS8"/>
<organism evidence="8 9">
    <name type="scientific">Vermiconidia calcicola</name>
    <dbReference type="NCBI Taxonomy" id="1690605"/>
    <lineage>
        <taxon>Eukaryota</taxon>
        <taxon>Fungi</taxon>
        <taxon>Dikarya</taxon>
        <taxon>Ascomycota</taxon>
        <taxon>Pezizomycotina</taxon>
        <taxon>Dothideomycetes</taxon>
        <taxon>Dothideomycetidae</taxon>
        <taxon>Mycosphaerellales</taxon>
        <taxon>Extremaceae</taxon>
        <taxon>Vermiconidia</taxon>
    </lineage>
</organism>
<dbReference type="PANTHER" id="PTHR23502:SF33">
    <property type="entry name" value="MAJOR FACILITATOR SUPERFAMILY (MFS) PROFILE DOMAIN-CONTAINING PROTEIN-RELATED"/>
    <property type="match status" value="1"/>
</dbReference>
<keyword evidence="9" id="KW-1185">Reference proteome</keyword>
<keyword evidence="3 6" id="KW-1133">Transmembrane helix</keyword>
<dbReference type="InterPro" id="IPR020846">
    <property type="entry name" value="MFS_dom"/>
</dbReference>
<dbReference type="GO" id="GO:0140115">
    <property type="term" value="P:export across plasma membrane"/>
    <property type="evidence" value="ECO:0007669"/>
    <property type="project" value="UniProtKB-ARBA"/>
</dbReference>
<dbReference type="Gene3D" id="1.20.1250.20">
    <property type="entry name" value="MFS general substrate transporter like domains"/>
    <property type="match status" value="1"/>
</dbReference>
<evidence type="ECO:0000256" key="1">
    <source>
        <dbReference type="ARBA" id="ARBA00004141"/>
    </source>
</evidence>
<dbReference type="InterPro" id="IPR036259">
    <property type="entry name" value="MFS_trans_sf"/>
</dbReference>
<dbReference type="PANTHER" id="PTHR23502">
    <property type="entry name" value="MAJOR FACILITATOR SUPERFAMILY"/>
    <property type="match status" value="1"/>
</dbReference>
<dbReference type="FunFam" id="1.20.1250.20:FF:000460">
    <property type="entry name" value="MFS multidrug transporter, putative"/>
    <property type="match status" value="1"/>
</dbReference>
<feature type="transmembrane region" description="Helical" evidence="6">
    <location>
        <begin position="325"/>
        <end position="349"/>
    </location>
</feature>
<dbReference type="SUPFAM" id="SSF103473">
    <property type="entry name" value="MFS general substrate transporter"/>
    <property type="match status" value="1"/>
</dbReference>
<evidence type="ECO:0000313" key="9">
    <source>
        <dbReference type="Proteomes" id="UP001345827"/>
    </source>
</evidence>
<dbReference type="EMBL" id="JAXLQG010000040">
    <property type="protein sequence ID" value="KAK5527609.1"/>
    <property type="molecule type" value="Genomic_DNA"/>
</dbReference>
<dbReference type="GO" id="GO:0022857">
    <property type="term" value="F:transmembrane transporter activity"/>
    <property type="evidence" value="ECO:0007669"/>
    <property type="project" value="InterPro"/>
</dbReference>
<keyword evidence="2 6" id="KW-0812">Transmembrane</keyword>
<dbReference type="CDD" id="cd17323">
    <property type="entry name" value="MFS_Tpo1_MDR_like"/>
    <property type="match status" value="1"/>
</dbReference>
<feature type="region of interest" description="Disordered" evidence="5">
    <location>
        <begin position="1"/>
        <end position="50"/>
    </location>
</feature>
<feature type="transmembrane region" description="Helical" evidence="6">
    <location>
        <begin position="369"/>
        <end position="389"/>
    </location>
</feature>